<evidence type="ECO:0000313" key="1">
    <source>
        <dbReference type="EMBL" id="GLR20077.1"/>
    </source>
</evidence>
<evidence type="ECO:0008006" key="3">
    <source>
        <dbReference type="Google" id="ProtNLM"/>
    </source>
</evidence>
<dbReference type="EMBL" id="BSOH01000037">
    <property type="protein sequence ID" value="GLR20077.1"/>
    <property type="molecule type" value="Genomic_DNA"/>
</dbReference>
<comment type="caution">
    <text evidence="1">The sequence shown here is derived from an EMBL/GenBank/DDBJ whole genome shotgun (WGS) entry which is preliminary data.</text>
</comment>
<keyword evidence="2" id="KW-1185">Reference proteome</keyword>
<organism evidence="1 2">
    <name type="scientific">Portibacter lacus</name>
    <dbReference type="NCBI Taxonomy" id="1099794"/>
    <lineage>
        <taxon>Bacteria</taxon>
        <taxon>Pseudomonadati</taxon>
        <taxon>Bacteroidota</taxon>
        <taxon>Saprospiria</taxon>
        <taxon>Saprospirales</taxon>
        <taxon>Haliscomenobacteraceae</taxon>
        <taxon>Portibacter</taxon>
    </lineage>
</organism>
<dbReference type="Proteomes" id="UP001156666">
    <property type="component" value="Unassembled WGS sequence"/>
</dbReference>
<reference evidence="1" key="2">
    <citation type="submission" date="2023-01" db="EMBL/GenBank/DDBJ databases">
        <title>Draft genome sequence of Portibacter lacus strain NBRC 108769.</title>
        <authorList>
            <person name="Sun Q."/>
            <person name="Mori K."/>
        </authorList>
    </citation>
    <scope>NUCLEOTIDE SEQUENCE</scope>
    <source>
        <strain evidence="1">NBRC 108769</strain>
    </source>
</reference>
<accession>A0AA37STQ9</accession>
<dbReference type="SUPFAM" id="SSF158682">
    <property type="entry name" value="TerB-like"/>
    <property type="match status" value="1"/>
</dbReference>
<reference evidence="1" key="1">
    <citation type="journal article" date="2014" name="Int. J. Syst. Evol. Microbiol.">
        <title>Complete genome sequence of Corynebacterium casei LMG S-19264T (=DSM 44701T), isolated from a smear-ripened cheese.</title>
        <authorList>
            <consortium name="US DOE Joint Genome Institute (JGI-PGF)"/>
            <person name="Walter F."/>
            <person name="Albersmeier A."/>
            <person name="Kalinowski J."/>
            <person name="Ruckert C."/>
        </authorList>
    </citation>
    <scope>NUCLEOTIDE SEQUENCE</scope>
    <source>
        <strain evidence="1">NBRC 108769</strain>
    </source>
</reference>
<protein>
    <recommendedName>
        <fullName evidence="3">Tellurite resistance protein TerB</fullName>
    </recommendedName>
</protein>
<name>A0AA37STQ9_9BACT</name>
<sequence length="159" mass="18069">MKSYFQNISLEEYAQLKEAVFNVSILIAGADGKIDEEEKEWAEKITHIREYSGPEVLRAFYADLGENFEEHLEARIKELPEDVEERNVELAEALRNLNPILAKLPQTVGASYYESLTSLAKHIAKASGGIMRIWAISSEEANWIELPMITPISFPEIEE</sequence>
<dbReference type="AlphaFoldDB" id="A0AA37STQ9"/>
<dbReference type="Gene3D" id="1.10.3680.10">
    <property type="entry name" value="TerB-like"/>
    <property type="match status" value="1"/>
</dbReference>
<evidence type="ECO:0000313" key="2">
    <source>
        <dbReference type="Proteomes" id="UP001156666"/>
    </source>
</evidence>
<proteinExistence type="predicted"/>
<gene>
    <name evidence="1" type="ORF">GCM10007940_46930</name>
</gene>
<dbReference type="InterPro" id="IPR029024">
    <property type="entry name" value="TerB-like"/>
</dbReference>
<dbReference type="RefSeq" id="WP_235293597.1">
    <property type="nucleotide sequence ID" value="NZ_BSOH01000037.1"/>
</dbReference>